<feature type="compositionally biased region" description="Acidic residues" evidence="15">
    <location>
        <begin position="741"/>
        <end position="755"/>
    </location>
</feature>
<evidence type="ECO:0000256" key="7">
    <source>
        <dbReference type="ARBA" id="ARBA00022796"/>
    </source>
</evidence>
<feature type="transmembrane region" description="Helical" evidence="16">
    <location>
        <begin position="450"/>
        <end position="476"/>
    </location>
</feature>
<keyword evidence="9" id="KW-0460">Magnesium</keyword>
<dbReference type="FunFam" id="3.40.50.1000:FF:000144">
    <property type="entry name" value="copper-transporting ATPase 1 isoform X2"/>
    <property type="match status" value="1"/>
</dbReference>
<evidence type="ECO:0000256" key="6">
    <source>
        <dbReference type="ARBA" id="ARBA00022741"/>
    </source>
</evidence>
<evidence type="ECO:0000256" key="13">
    <source>
        <dbReference type="ARBA" id="ARBA00023065"/>
    </source>
</evidence>
<evidence type="ECO:0000256" key="3">
    <source>
        <dbReference type="ARBA" id="ARBA00022448"/>
    </source>
</evidence>
<evidence type="ECO:0000256" key="4">
    <source>
        <dbReference type="ARBA" id="ARBA00022692"/>
    </source>
</evidence>
<evidence type="ECO:0000259" key="17">
    <source>
        <dbReference type="Pfam" id="PF00689"/>
    </source>
</evidence>
<evidence type="ECO:0000256" key="10">
    <source>
        <dbReference type="ARBA" id="ARBA00022967"/>
    </source>
</evidence>
<keyword evidence="6" id="KW-0547">Nucleotide-binding</keyword>
<evidence type="ECO:0000256" key="14">
    <source>
        <dbReference type="ARBA" id="ARBA00023136"/>
    </source>
</evidence>
<dbReference type="SUPFAM" id="SSF56784">
    <property type="entry name" value="HAD-like"/>
    <property type="match status" value="1"/>
</dbReference>
<feature type="transmembrane region" description="Helical" evidence="16">
    <location>
        <begin position="264"/>
        <end position="285"/>
    </location>
</feature>
<keyword evidence="4 16" id="KW-0812">Transmembrane</keyword>
<dbReference type="InterPro" id="IPR023298">
    <property type="entry name" value="ATPase_P-typ_TM_dom_sf"/>
</dbReference>
<evidence type="ECO:0000256" key="1">
    <source>
        <dbReference type="ARBA" id="ARBA00004127"/>
    </source>
</evidence>
<keyword evidence="14 16" id="KW-0472">Membrane</keyword>
<dbReference type="NCBIfam" id="TIGR01517">
    <property type="entry name" value="ATPase-IIB_Ca"/>
    <property type="match status" value="1"/>
</dbReference>
<dbReference type="Pfam" id="PF00689">
    <property type="entry name" value="Cation_ATPase_C"/>
    <property type="match status" value="1"/>
</dbReference>
<evidence type="ECO:0000313" key="18">
    <source>
        <dbReference type="EMBL" id="VUZ56168.1"/>
    </source>
</evidence>
<dbReference type="GO" id="GO:0140581">
    <property type="term" value="F:P-type monovalent copper transporter activity"/>
    <property type="evidence" value="ECO:0007669"/>
    <property type="project" value="UniProtKB-EC"/>
</dbReference>
<keyword evidence="12" id="KW-0186">Copper</keyword>
<evidence type="ECO:0000256" key="5">
    <source>
        <dbReference type="ARBA" id="ARBA00022723"/>
    </source>
</evidence>
<dbReference type="Pfam" id="PF08282">
    <property type="entry name" value="Hydrolase_3"/>
    <property type="match status" value="1"/>
</dbReference>
<dbReference type="SUPFAM" id="SSF81665">
    <property type="entry name" value="Calcium ATPase, transmembrane domain M"/>
    <property type="match status" value="1"/>
</dbReference>
<feature type="compositionally biased region" description="Polar residues" evidence="15">
    <location>
        <begin position="785"/>
        <end position="794"/>
    </location>
</feature>
<dbReference type="PANTHER" id="PTHR24093">
    <property type="entry name" value="CATION TRANSPORTING ATPASE"/>
    <property type="match status" value="1"/>
</dbReference>
<feature type="compositionally biased region" description="Acidic residues" evidence="15">
    <location>
        <begin position="540"/>
        <end position="560"/>
    </location>
</feature>
<keyword evidence="13" id="KW-0406">Ion transport</keyword>
<evidence type="ECO:0000256" key="11">
    <source>
        <dbReference type="ARBA" id="ARBA00022989"/>
    </source>
</evidence>
<gene>
    <name evidence="18" type="ORF">WMSIL1_LOCUS13861</name>
</gene>
<keyword evidence="3" id="KW-0813">Transport</keyword>
<dbReference type="GO" id="GO:0005388">
    <property type="term" value="F:P-type calcium transporter activity"/>
    <property type="evidence" value="ECO:0007669"/>
    <property type="project" value="InterPro"/>
</dbReference>
<dbReference type="EC" id="7.2.2.8" evidence="2"/>
<dbReference type="InterPro" id="IPR036412">
    <property type="entry name" value="HAD-like_sf"/>
</dbReference>
<keyword evidence="5" id="KW-0479">Metal-binding</keyword>
<feature type="transmembrane region" description="Helical" evidence="16">
    <location>
        <begin position="382"/>
        <end position="398"/>
    </location>
</feature>
<keyword evidence="10" id="KW-1278">Translocase</keyword>
<feature type="domain" description="Cation-transporting P-type ATPase C-terminal" evidence="17">
    <location>
        <begin position="288"/>
        <end position="468"/>
    </location>
</feature>
<feature type="transmembrane region" description="Helical" evidence="16">
    <location>
        <begin position="344"/>
        <end position="362"/>
    </location>
</feature>
<evidence type="ECO:0000256" key="8">
    <source>
        <dbReference type="ARBA" id="ARBA00022840"/>
    </source>
</evidence>
<comment type="subcellular location">
    <subcellularLocation>
        <location evidence="1">Endomembrane system</location>
        <topology evidence="1">Multi-pass membrane protein</topology>
    </subcellularLocation>
</comment>
<evidence type="ECO:0000256" key="16">
    <source>
        <dbReference type="SAM" id="Phobius"/>
    </source>
</evidence>
<dbReference type="GO" id="GO:0046872">
    <property type="term" value="F:metal ion binding"/>
    <property type="evidence" value="ECO:0007669"/>
    <property type="project" value="UniProtKB-KW"/>
</dbReference>
<evidence type="ECO:0000256" key="12">
    <source>
        <dbReference type="ARBA" id="ARBA00023008"/>
    </source>
</evidence>
<feature type="non-terminal residue" evidence="18">
    <location>
        <position position="1"/>
    </location>
</feature>
<dbReference type="InterPro" id="IPR006408">
    <property type="entry name" value="P-type_ATPase_IIB"/>
</dbReference>
<organism evidence="18 19">
    <name type="scientific">Hymenolepis diminuta</name>
    <name type="common">Rat tapeworm</name>
    <dbReference type="NCBI Taxonomy" id="6216"/>
    <lineage>
        <taxon>Eukaryota</taxon>
        <taxon>Metazoa</taxon>
        <taxon>Spiralia</taxon>
        <taxon>Lophotrochozoa</taxon>
        <taxon>Platyhelminthes</taxon>
        <taxon>Cestoda</taxon>
        <taxon>Eucestoda</taxon>
        <taxon>Cyclophyllidea</taxon>
        <taxon>Hymenolepididae</taxon>
        <taxon>Hymenolepis</taxon>
    </lineage>
</organism>
<dbReference type="PANTHER" id="PTHR24093:SF369">
    <property type="entry name" value="CALCIUM-TRANSPORTING ATPASE"/>
    <property type="match status" value="1"/>
</dbReference>
<dbReference type="GO" id="GO:0051480">
    <property type="term" value="P:regulation of cytosolic calcium ion concentration"/>
    <property type="evidence" value="ECO:0007669"/>
    <property type="project" value="TreeGrafter"/>
</dbReference>
<evidence type="ECO:0000256" key="2">
    <source>
        <dbReference type="ARBA" id="ARBA00012517"/>
    </source>
</evidence>
<dbReference type="AlphaFoldDB" id="A0A564ZBB3"/>
<dbReference type="InterPro" id="IPR006068">
    <property type="entry name" value="ATPase_P-typ_cation-transptr_C"/>
</dbReference>
<keyword evidence="7" id="KW-0187">Copper transport</keyword>
<dbReference type="GO" id="GO:0016887">
    <property type="term" value="F:ATP hydrolysis activity"/>
    <property type="evidence" value="ECO:0007669"/>
    <property type="project" value="InterPro"/>
</dbReference>
<feature type="region of interest" description="Disordered" evidence="15">
    <location>
        <begin position="693"/>
        <end position="900"/>
    </location>
</feature>
<dbReference type="Gene3D" id="3.40.1110.10">
    <property type="entry name" value="Calcium-transporting ATPase, cytoplasmic domain N"/>
    <property type="match status" value="1"/>
</dbReference>
<dbReference type="Proteomes" id="UP000321570">
    <property type="component" value="Unassembled WGS sequence"/>
</dbReference>
<reference evidence="18 19" key="1">
    <citation type="submission" date="2019-07" db="EMBL/GenBank/DDBJ databases">
        <authorList>
            <person name="Jastrzebski P J."/>
            <person name="Paukszto L."/>
            <person name="Jastrzebski P J."/>
        </authorList>
    </citation>
    <scope>NUCLEOTIDE SEQUENCE [LARGE SCALE GENOMIC DNA]</scope>
    <source>
        <strain evidence="18 19">WMS-il1</strain>
    </source>
</reference>
<dbReference type="InterPro" id="IPR001757">
    <property type="entry name" value="P_typ_ATPase"/>
</dbReference>
<feature type="compositionally biased region" description="Low complexity" evidence="15">
    <location>
        <begin position="857"/>
        <end position="867"/>
    </location>
</feature>
<name>A0A564ZBB3_HYMDI</name>
<dbReference type="EMBL" id="CABIJS010000699">
    <property type="protein sequence ID" value="VUZ56168.1"/>
    <property type="molecule type" value="Genomic_DNA"/>
</dbReference>
<feature type="region of interest" description="Disordered" evidence="15">
    <location>
        <begin position="533"/>
        <end position="569"/>
    </location>
</feature>
<dbReference type="Gene3D" id="1.20.1110.10">
    <property type="entry name" value="Calcium-transporting ATPase, transmembrane domain"/>
    <property type="match status" value="1"/>
</dbReference>
<dbReference type="PRINTS" id="PR00119">
    <property type="entry name" value="CATATPASE"/>
</dbReference>
<dbReference type="GO" id="GO:0005886">
    <property type="term" value="C:plasma membrane"/>
    <property type="evidence" value="ECO:0007669"/>
    <property type="project" value="UniProtKB-SubCell"/>
</dbReference>
<dbReference type="FunFam" id="1.20.1110.10:FF:000001">
    <property type="entry name" value="Calcium-transporting ATPase"/>
    <property type="match status" value="1"/>
</dbReference>
<keyword evidence="19" id="KW-1185">Reference proteome</keyword>
<keyword evidence="8" id="KW-0067">ATP-binding</keyword>
<dbReference type="NCBIfam" id="TIGR01494">
    <property type="entry name" value="ATPase_P-type"/>
    <property type="match status" value="1"/>
</dbReference>
<feature type="compositionally biased region" description="Basic and acidic residues" evidence="15">
    <location>
        <begin position="756"/>
        <end position="778"/>
    </location>
</feature>
<evidence type="ECO:0000256" key="9">
    <source>
        <dbReference type="ARBA" id="ARBA00022842"/>
    </source>
</evidence>
<protein>
    <recommendedName>
        <fullName evidence="2">P-type Cu(+) transporter</fullName>
        <ecNumber evidence="2">7.2.2.8</ecNumber>
    </recommendedName>
</protein>
<accession>A0A564ZBB3</accession>
<dbReference type="InterPro" id="IPR023214">
    <property type="entry name" value="HAD_sf"/>
</dbReference>
<dbReference type="Pfam" id="PF13246">
    <property type="entry name" value="Cation_ATPase"/>
    <property type="match status" value="1"/>
</dbReference>
<evidence type="ECO:0000256" key="15">
    <source>
        <dbReference type="SAM" id="MobiDB-lite"/>
    </source>
</evidence>
<sequence>PLNRCSFILGANGEPLPFSQSAQEEIVRAVIEPMASDGLRTIAIAYKNYVGGGVTPESNEFPLPNGKRIDLEDEANLISDLTCLGIVGIEDPVRPEVPAAIRKCQRAGITVRMVTGDNINTARSIAMKCGIISEGDNYLILEGKTFNQRVRDPRTGKVKQELIDQIWPSLRVLARSSPQDKHTLVSGIIDSHLTRAREVVAVTGDGTNDGPALKKADVGFAMGIAGTDVAKEASDIILTDDNFTSIVKAVMWGRNVYDSISKFLQFQLTVNVVAVIVAFVGACFITDSPLKAVQMLWVNLIMDTLASLALATEIPSEELLERAPYGRTKPIIGRPMIKAITGQAIYQLTVIFYLIFAGEILLDVDSGRGLSVQGQNRPTEHFTVIFNTFVLMTLFNELNARKIHGQRNVFEGLHRNLLFAAIWVTTFVLQVIIVQFGGYAFSTHPLNVEQWLWCIFFGLGSLIWGQLVISVPVWVVPKHIIPRRKRKAVPRKSTMYQEVTMAPEGGLPSAGDQLGGGVTGVGLGIMPTAVPAQMARPLSSEEESELSESEVESESEESGAEDTGSGDLKSTGQILWIRGLSRLQTQASRDHELDHRSDEFMGRVRRFTLSQINTEGMQHPLVLAARRQSINASQGGDESRPSIQYRYGGISSLEEEPEESLKAVHAFRNSLDESSERQHIAMALHQQRQAKCRQVRAASMAKQRQEQEKRQQQNQQSQNSNRDTQMADNIREFYRTPTMLVEDEPPFYQEEPEEELDRKQYPEEKEYGYEQEHERGDAWRAISTEEPSSTSYDVNSFAEDPDSHGTSAPQGGDDVFTSKRLDKFSPNTPLWMPPESDRRTPTLPWTSSLDADTLMDAKAASSSSATAGAGGRRKSTKKTPAPPPPMTRERSPSDSDTSLT</sequence>
<evidence type="ECO:0000313" key="19">
    <source>
        <dbReference type="Proteomes" id="UP000321570"/>
    </source>
</evidence>
<dbReference type="GO" id="GO:0005524">
    <property type="term" value="F:ATP binding"/>
    <property type="evidence" value="ECO:0007669"/>
    <property type="project" value="UniProtKB-KW"/>
</dbReference>
<proteinExistence type="predicted"/>
<dbReference type="Gene3D" id="3.40.50.1000">
    <property type="entry name" value="HAD superfamily/HAD-like"/>
    <property type="match status" value="1"/>
</dbReference>
<dbReference type="InterPro" id="IPR023299">
    <property type="entry name" value="ATPase_P-typ_cyto_dom_N"/>
</dbReference>
<feature type="transmembrane region" description="Helical" evidence="16">
    <location>
        <begin position="418"/>
        <end position="438"/>
    </location>
</feature>
<keyword evidence="11 16" id="KW-1133">Transmembrane helix</keyword>